<sequence>MAVSNQSMSYRYLILDNMFCTRGSKPENGCFLFRLHAQSTTGDNHIGIYDLLENIIEVKISPFLFPKPYFPSFAGQSPTFLPEDNNISFPLIPVTRVGLSIKEFGYQGYPIPNGITSYFEFEVEDVPTNPNLVKLIPINDKFIFDKPIRLLPEITLQFLDPINPLPLQLCKTTAFADTEDNHIVFTKPVDNILFKEDQQIIINKFVSEDPVLKNYINRPIGHLIKKGTTSKKIIIKPQPCVKNLWSEAEIQIPEYRFRIPLQIKMSAY</sequence>
<accession>A0A5K7XX17</accession>
<organism evidence="1">
    <name type="scientific">Abalone asfa-like virus</name>
    <dbReference type="NCBI Taxonomy" id="2839893"/>
    <lineage>
        <taxon>Viruses</taxon>
        <taxon>Varidnaviria</taxon>
        <taxon>Bamfordvirae</taxon>
        <taxon>Nucleocytoviricota</taxon>
        <taxon>Pokkesviricetes</taxon>
        <taxon>Asfuvirales</taxon>
        <taxon>Asfarviridae</taxon>
    </lineage>
</organism>
<dbReference type="EMBL" id="LC506465">
    <property type="protein sequence ID" value="BBO54082.1"/>
    <property type="molecule type" value="Genomic_DNA"/>
</dbReference>
<proteinExistence type="predicted"/>
<reference evidence="1" key="1">
    <citation type="journal article" date="2020" name="Sci. Rep.">
        <title>A novel Asfarvirus-like virus identified as a potential cause of mass mortality of abalone.</title>
        <authorList>
            <person name="Matsuyama T."/>
            <person name="Takano T."/>
            <person name="Nishiki I."/>
            <person name="Fujiwara A."/>
            <person name="Kiryu I."/>
            <person name="Inada M."/>
            <person name="Sakai T."/>
            <person name="Terashima S."/>
            <person name="Matsuura Y."/>
            <person name="Isowa K."/>
            <person name="Nakayasu C."/>
        </authorList>
    </citation>
    <scope>NUCLEOTIDE SEQUENCE</scope>
</reference>
<name>A0A5K7XX17_9VIRU</name>
<protein>
    <submittedName>
        <fullName evidence="1">PH240R homolog protein</fullName>
    </submittedName>
</protein>
<evidence type="ECO:0000313" key="1">
    <source>
        <dbReference type="EMBL" id="BBO54082.1"/>
    </source>
</evidence>